<evidence type="ECO:0000256" key="2">
    <source>
        <dbReference type="ARBA" id="ARBA00023002"/>
    </source>
</evidence>
<reference evidence="4" key="1">
    <citation type="journal article" date="2023" name="Insect Mol. Biol.">
        <title>Genome sequencing provides insights into the evolution of gene families encoding plant cell wall-degrading enzymes in longhorned beetles.</title>
        <authorList>
            <person name="Shin N.R."/>
            <person name="Okamura Y."/>
            <person name="Kirsch R."/>
            <person name="Pauchet Y."/>
        </authorList>
    </citation>
    <scope>NUCLEOTIDE SEQUENCE</scope>
    <source>
        <strain evidence="4">MMC_N1</strain>
    </source>
</reference>
<dbReference type="InterPro" id="IPR016160">
    <property type="entry name" value="Ald_DH_CS_CYS"/>
</dbReference>
<keyword evidence="2" id="KW-0560">Oxidoreductase</keyword>
<dbReference type="InterPro" id="IPR012394">
    <property type="entry name" value="Aldehyde_DH_NAD(P)"/>
</dbReference>
<feature type="domain" description="Aldehyde dehydrogenase" evidence="3">
    <location>
        <begin position="94"/>
        <end position="184"/>
    </location>
</feature>
<keyword evidence="5" id="KW-1185">Reference proteome</keyword>
<evidence type="ECO:0000256" key="1">
    <source>
        <dbReference type="ARBA" id="ARBA00009986"/>
    </source>
</evidence>
<dbReference type="InterPro" id="IPR015590">
    <property type="entry name" value="Aldehyde_DH_dom"/>
</dbReference>
<dbReference type="PROSITE" id="PS00070">
    <property type="entry name" value="ALDEHYDE_DEHYDR_CYS"/>
    <property type="match status" value="1"/>
</dbReference>
<dbReference type="EMBL" id="JAPWTJ010000418">
    <property type="protein sequence ID" value="KAJ8978613.1"/>
    <property type="molecule type" value="Genomic_DNA"/>
</dbReference>
<feature type="domain" description="Aldehyde dehydrogenase" evidence="3">
    <location>
        <begin position="22"/>
        <end position="79"/>
    </location>
</feature>
<dbReference type="Gene3D" id="3.40.309.10">
    <property type="entry name" value="Aldehyde Dehydrogenase, Chain A, domain 2"/>
    <property type="match status" value="1"/>
</dbReference>
<sequence length="199" mass="22006">MGSVSKNPEEIVSHLRNTFDSGKTKPIEFRLKQIKSFTKNDPYGVTLVLGSWNYPIQLTLAPVVGALAAGNCVVIKPSEVYLGGIPETTDLLRQRFDYIFFTGSTRVGKIVHATANEHLTPTTLELGGKTPVYLDKSADIATAARRILWGKFLNAGQTCVAPDYLLCTKEVQYKFLAAGKKVIKEFLEMTRDNLLILPE</sequence>
<dbReference type="InterPro" id="IPR016163">
    <property type="entry name" value="Ald_DH_C"/>
</dbReference>
<dbReference type="Gene3D" id="3.40.605.10">
    <property type="entry name" value="Aldehyde Dehydrogenase, Chain A, domain 1"/>
    <property type="match status" value="2"/>
</dbReference>
<name>A0ABQ9JKV5_9CUCU</name>
<dbReference type="InterPro" id="IPR016162">
    <property type="entry name" value="Ald_DH_N"/>
</dbReference>
<comment type="caution">
    <text evidence="4">The sequence shown here is derived from an EMBL/GenBank/DDBJ whole genome shotgun (WGS) entry which is preliminary data.</text>
</comment>
<organism evidence="4 5">
    <name type="scientific">Molorchus minor</name>
    <dbReference type="NCBI Taxonomy" id="1323400"/>
    <lineage>
        <taxon>Eukaryota</taxon>
        <taxon>Metazoa</taxon>
        <taxon>Ecdysozoa</taxon>
        <taxon>Arthropoda</taxon>
        <taxon>Hexapoda</taxon>
        <taxon>Insecta</taxon>
        <taxon>Pterygota</taxon>
        <taxon>Neoptera</taxon>
        <taxon>Endopterygota</taxon>
        <taxon>Coleoptera</taxon>
        <taxon>Polyphaga</taxon>
        <taxon>Cucujiformia</taxon>
        <taxon>Chrysomeloidea</taxon>
        <taxon>Cerambycidae</taxon>
        <taxon>Lamiinae</taxon>
        <taxon>Monochamini</taxon>
        <taxon>Molorchus</taxon>
    </lineage>
</organism>
<evidence type="ECO:0000259" key="3">
    <source>
        <dbReference type="Pfam" id="PF00171"/>
    </source>
</evidence>
<dbReference type="SUPFAM" id="SSF53720">
    <property type="entry name" value="ALDH-like"/>
    <property type="match status" value="1"/>
</dbReference>
<dbReference type="PANTHER" id="PTHR43570">
    <property type="entry name" value="ALDEHYDE DEHYDROGENASE"/>
    <property type="match status" value="1"/>
</dbReference>
<accession>A0ABQ9JKV5</accession>
<evidence type="ECO:0000313" key="5">
    <source>
        <dbReference type="Proteomes" id="UP001162164"/>
    </source>
</evidence>
<proteinExistence type="inferred from homology"/>
<gene>
    <name evidence="4" type="ORF">NQ317_010071</name>
</gene>
<comment type="similarity">
    <text evidence="1">Belongs to the aldehyde dehydrogenase family.</text>
</comment>
<dbReference type="Proteomes" id="UP001162164">
    <property type="component" value="Unassembled WGS sequence"/>
</dbReference>
<dbReference type="Pfam" id="PF00171">
    <property type="entry name" value="Aldedh"/>
    <property type="match status" value="2"/>
</dbReference>
<evidence type="ECO:0000313" key="4">
    <source>
        <dbReference type="EMBL" id="KAJ8978613.1"/>
    </source>
</evidence>
<dbReference type="PANTHER" id="PTHR43570:SF16">
    <property type="entry name" value="ALDEHYDE DEHYDROGENASE TYPE III, ISOFORM Q"/>
    <property type="match status" value="1"/>
</dbReference>
<protein>
    <recommendedName>
        <fullName evidence="3">Aldehyde dehydrogenase domain-containing protein</fullName>
    </recommendedName>
</protein>
<dbReference type="InterPro" id="IPR016161">
    <property type="entry name" value="Ald_DH/histidinol_DH"/>
</dbReference>